<dbReference type="OrthoDB" id="21995at10239"/>
<name>A0A076GAJ7_9CAUD</name>
<dbReference type="GeneID" id="22112341"/>
<sequence>MPVQEYHINTRDEVEGQLYGLQQTRADIQTGFAEDVNGIPFGKAVKVGAGPRGFLLGAAGAHVDGIVLRQIDREAAKRPSDGTVVFRKGDSLPVCSDGRVVVKVMDAGAIVRGKKVFVHQANGTFHVATGAGLVEASNVVWGIGKTAAVGDLVNVVITNADVA</sequence>
<accession>A0A076GAJ7</accession>
<reference evidence="1 2" key="1">
    <citation type="submission" date="2014-05" db="EMBL/GenBank/DDBJ databases">
        <title>Complete genome sequence of Aeromonas bacteriophage pAh6-C.</title>
        <authorList>
            <person name="Jun J.W."/>
            <person name="Park S.C."/>
        </authorList>
    </citation>
    <scope>NUCLEOTIDE SEQUENCE [LARGE SCALE GENOMIC DNA]</scope>
</reference>
<dbReference type="EMBL" id="KJ858521">
    <property type="protein sequence ID" value="AII26839.1"/>
    <property type="molecule type" value="Genomic_DNA"/>
</dbReference>
<protein>
    <submittedName>
        <fullName evidence="1">Uncharacterized protein</fullName>
    </submittedName>
</protein>
<evidence type="ECO:0000313" key="1">
    <source>
        <dbReference type="EMBL" id="AII26839.1"/>
    </source>
</evidence>
<dbReference type="Pfam" id="PF22758">
    <property type="entry name" value="Phage_cement"/>
    <property type="match status" value="1"/>
</dbReference>
<dbReference type="InterPro" id="IPR054438">
    <property type="entry name" value="Struct_cement_gp24/gp6"/>
</dbReference>
<dbReference type="RefSeq" id="YP_009103419.1">
    <property type="nucleotide sequence ID" value="NC_025459.1"/>
</dbReference>
<organism evidence="1 2">
    <name type="scientific">Aeromonas phage pAh6-C</name>
    <dbReference type="NCBI Taxonomy" id="1505227"/>
    <lineage>
        <taxon>Viruses</taxon>
        <taxon>Duplodnaviria</taxon>
        <taxon>Heunggongvirae</taxon>
        <taxon>Uroviricota</taxon>
        <taxon>Caudoviricetes</taxon>
        <taxon>Chaseviridae</taxon>
        <taxon>Nefertitivirinae</taxon>
        <taxon>Pahsextavirus</taxon>
        <taxon>Pahsextavirus pAh6C</taxon>
    </lineage>
</organism>
<proteinExistence type="predicted"/>
<gene>
    <name evidence="1" type="ORF">AH6C_085</name>
</gene>
<keyword evidence="2" id="KW-1185">Reference proteome</keyword>
<evidence type="ECO:0000313" key="2">
    <source>
        <dbReference type="Proteomes" id="UP000028666"/>
    </source>
</evidence>
<dbReference type="KEGG" id="vg:22112341"/>
<dbReference type="Proteomes" id="UP000028666">
    <property type="component" value="Segment"/>
</dbReference>